<dbReference type="InterPro" id="IPR011060">
    <property type="entry name" value="RibuloseP-bd_barrel"/>
</dbReference>
<organism evidence="9 10">
    <name type="scientific">Candidatus Beckwithbacteria bacterium CG23_combo_of_CG06-09_8_20_14_all_34_8</name>
    <dbReference type="NCBI Taxonomy" id="1974497"/>
    <lineage>
        <taxon>Bacteria</taxon>
        <taxon>Candidatus Beckwithiibacteriota</taxon>
    </lineage>
</organism>
<dbReference type="GO" id="GO:0004590">
    <property type="term" value="F:orotidine-5'-phosphate decarboxylase activity"/>
    <property type="evidence" value="ECO:0007669"/>
    <property type="project" value="UniProtKB-UniRule"/>
</dbReference>
<evidence type="ECO:0000256" key="2">
    <source>
        <dbReference type="ARBA" id="ARBA00008847"/>
    </source>
</evidence>
<comment type="caution">
    <text evidence="9">The sequence shown here is derived from an EMBL/GenBank/DDBJ whole genome shotgun (WGS) entry which is preliminary data.</text>
</comment>
<dbReference type="PANTHER" id="PTHR43375">
    <property type="entry name" value="OROTIDINE 5'-PHOSPHATE DECARBOXYLASE"/>
    <property type="match status" value="1"/>
</dbReference>
<dbReference type="GO" id="GO:0006207">
    <property type="term" value="P:'de novo' pyrimidine nucleobase biosynthetic process"/>
    <property type="evidence" value="ECO:0007669"/>
    <property type="project" value="InterPro"/>
</dbReference>
<dbReference type="InterPro" id="IPR011995">
    <property type="entry name" value="OMPdecase_type-2"/>
</dbReference>
<comment type="similarity">
    <text evidence="2">Belongs to the OMP decarboxylase family. Type 2 subfamily.</text>
</comment>
<dbReference type="EMBL" id="PCSR01000054">
    <property type="protein sequence ID" value="PIP53181.1"/>
    <property type="molecule type" value="Genomic_DNA"/>
</dbReference>
<dbReference type="GO" id="GO:0044205">
    <property type="term" value="P:'de novo' UMP biosynthetic process"/>
    <property type="evidence" value="ECO:0007669"/>
    <property type="project" value="UniProtKB-UniPathway"/>
</dbReference>
<dbReference type="SMART" id="SM00934">
    <property type="entry name" value="OMPdecase"/>
    <property type="match status" value="1"/>
</dbReference>
<proteinExistence type="inferred from homology"/>
<dbReference type="EC" id="4.1.1.23" evidence="7"/>
<accession>A0A2H0B6D5</accession>
<comment type="pathway">
    <text evidence="1">Pyrimidine metabolism; UMP biosynthesis via de novo pathway; UMP from orotate: step 2/2.</text>
</comment>
<dbReference type="InterPro" id="IPR013785">
    <property type="entry name" value="Aldolase_TIM"/>
</dbReference>
<dbReference type="SUPFAM" id="SSF51366">
    <property type="entry name" value="Ribulose-phoshate binding barrel"/>
    <property type="match status" value="1"/>
</dbReference>
<evidence type="ECO:0000256" key="6">
    <source>
        <dbReference type="ARBA" id="ARBA00049157"/>
    </source>
</evidence>
<dbReference type="Gene3D" id="3.20.20.70">
    <property type="entry name" value="Aldolase class I"/>
    <property type="match status" value="1"/>
</dbReference>
<keyword evidence="5" id="KW-0456">Lyase</keyword>
<dbReference type="NCBIfam" id="TIGR02127">
    <property type="entry name" value="pyrF_sub2"/>
    <property type="match status" value="1"/>
</dbReference>
<name>A0A2H0B6D5_9BACT</name>
<evidence type="ECO:0000259" key="8">
    <source>
        <dbReference type="SMART" id="SM00934"/>
    </source>
</evidence>
<reference evidence="9 10" key="1">
    <citation type="submission" date="2017-09" db="EMBL/GenBank/DDBJ databases">
        <title>Depth-based differentiation of microbial function through sediment-hosted aquifers and enrichment of novel symbionts in the deep terrestrial subsurface.</title>
        <authorList>
            <person name="Probst A.J."/>
            <person name="Ladd B."/>
            <person name="Jarett J.K."/>
            <person name="Geller-Mcgrath D.E."/>
            <person name="Sieber C.M."/>
            <person name="Emerson J.B."/>
            <person name="Anantharaman K."/>
            <person name="Thomas B.C."/>
            <person name="Malmstrom R."/>
            <person name="Stieglmeier M."/>
            <person name="Klingl A."/>
            <person name="Woyke T."/>
            <person name="Ryan C.M."/>
            <person name="Banfield J.F."/>
        </authorList>
    </citation>
    <scope>NUCLEOTIDE SEQUENCE [LARGE SCALE GENOMIC DNA]</scope>
    <source>
        <strain evidence="9">CG23_combo_of_CG06-09_8_20_14_all_34_8</strain>
    </source>
</reference>
<evidence type="ECO:0000313" key="9">
    <source>
        <dbReference type="EMBL" id="PIP53181.1"/>
    </source>
</evidence>
<dbReference type="Proteomes" id="UP000229459">
    <property type="component" value="Unassembled WGS sequence"/>
</dbReference>
<dbReference type="InterPro" id="IPR001754">
    <property type="entry name" value="OMPdeCOase_dom"/>
</dbReference>
<dbReference type="Pfam" id="PF00215">
    <property type="entry name" value="OMPdecase"/>
    <property type="match status" value="1"/>
</dbReference>
<evidence type="ECO:0000256" key="4">
    <source>
        <dbReference type="ARBA" id="ARBA00022975"/>
    </source>
</evidence>
<dbReference type="UniPathway" id="UPA00070">
    <property type="reaction ID" value="UER00120"/>
</dbReference>
<feature type="domain" description="Orotidine 5'-phosphate decarboxylase" evidence="8">
    <location>
        <begin position="20"/>
        <end position="261"/>
    </location>
</feature>
<gene>
    <name evidence="9" type="primary">pyrF</name>
    <name evidence="9" type="ORF">COX08_02415</name>
</gene>
<dbReference type="AlphaFoldDB" id="A0A2H0B6D5"/>
<dbReference type="PANTHER" id="PTHR43375:SF1">
    <property type="entry name" value="OROTIDINE 5'-PHOSPHATE DECARBOXYLASE"/>
    <property type="match status" value="1"/>
</dbReference>
<sequence length="278" mass="31493">MKNTQFIDELSSRTKQIKSYICVGLDSDFEKLPEIVKKNNSLEKAIYIFNKAIIDATSDITSVYKLNNSFYAGYGIAGLKALQKTNKYIKKNYPEIKIIADCKRSEMKRSAELVAKEIYDELLFDAFTVTPWFGFDTLEPFQSYQGKAVFVLCHDSNPSAGEVQDIKLANGQFLYEHVTELVCQRWNKSGNVLMECPLTYPKVLKKIVKLTPSDQFFLIAGLGAQGGDISDLVVLKKHNFVVNASRSVIFASSNKDFDQKSRDTVIDYNQQISHLFTN</sequence>
<keyword evidence="3" id="KW-0210">Decarboxylase</keyword>
<comment type="catalytic activity">
    <reaction evidence="6">
        <text>orotidine 5'-phosphate + H(+) = UMP + CO2</text>
        <dbReference type="Rhea" id="RHEA:11596"/>
        <dbReference type="ChEBI" id="CHEBI:15378"/>
        <dbReference type="ChEBI" id="CHEBI:16526"/>
        <dbReference type="ChEBI" id="CHEBI:57538"/>
        <dbReference type="ChEBI" id="CHEBI:57865"/>
        <dbReference type="EC" id="4.1.1.23"/>
    </reaction>
</comment>
<evidence type="ECO:0000256" key="3">
    <source>
        <dbReference type="ARBA" id="ARBA00022793"/>
    </source>
</evidence>
<keyword evidence="4" id="KW-0665">Pyrimidine biosynthesis</keyword>
<evidence type="ECO:0000256" key="1">
    <source>
        <dbReference type="ARBA" id="ARBA00004861"/>
    </source>
</evidence>
<protein>
    <recommendedName>
        <fullName evidence="7">Orotidine-5'-phosphate decarboxylase</fullName>
        <ecNumber evidence="7">4.1.1.23</ecNumber>
    </recommendedName>
</protein>
<evidence type="ECO:0000256" key="5">
    <source>
        <dbReference type="ARBA" id="ARBA00023239"/>
    </source>
</evidence>
<evidence type="ECO:0000313" key="10">
    <source>
        <dbReference type="Proteomes" id="UP000229459"/>
    </source>
</evidence>
<evidence type="ECO:0000256" key="7">
    <source>
        <dbReference type="NCBIfam" id="TIGR02127"/>
    </source>
</evidence>